<dbReference type="Proteomes" id="UP000053477">
    <property type="component" value="Unassembled WGS sequence"/>
</dbReference>
<evidence type="ECO:0000259" key="1">
    <source>
        <dbReference type="Pfam" id="PF22893"/>
    </source>
</evidence>
<organism evidence="2 3">
    <name type="scientific">Schizopora paradoxa</name>
    <dbReference type="NCBI Taxonomy" id="27342"/>
    <lineage>
        <taxon>Eukaryota</taxon>
        <taxon>Fungi</taxon>
        <taxon>Dikarya</taxon>
        <taxon>Basidiomycota</taxon>
        <taxon>Agaricomycotina</taxon>
        <taxon>Agaricomycetes</taxon>
        <taxon>Hymenochaetales</taxon>
        <taxon>Schizoporaceae</taxon>
        <taxon>Schizopora</taxon>
    </lineage>
</organism>
<protein>
    <recommendedName>
        <fullName evidence="1">Ubiquitin-like domain-containing protein</fullName>
    </recommendedName>
</protein>
<reference evidence="2 3" key="1">
    <citation type="submission" date="2015-04" db="EMBL/GenBank/DDBJ databases">
        <title>Complete genome sequence of Schizopora paradoxa KUC8140, a cosmopolitan wood degrader in East Asia.</title>
        <authorList>
            <consortium name="DOE Joint Genome Institute"/>
            <person name="Min B."/>
            <person name="Park H."/>
            <person name="Jang Y."/>
            <person name="Kim J.-J."/>
            <person name="Kim K.H."/>
            <person name="Pangilinan J."/>
            <person name="Lipzen A."/>
            <person name="Riley R."/>
            <person name="Grigoriev I.V."/>
            <person name="Spatafora J.W."/>
            <person name="Choi I.-G."/>
        </authorList>
    </citation>
    <scope>NUCLEOTIDE SEQUENCE [LARGE SCALE GENOMIC DNA]</scope>
    <source>
        <strain evidence="2 3">KUC8140</strain>
    </source>
</reference>
<proteinExistence type="predicted"/>
<dbReference type="Pfam" id="PF22893">
    <property type="entry name" value="ULD_2"/>
    <property type="match status" value="1"/>
</dbReference>
<gene>
    <name evidence="2" type="ORF">SCHPADRAFT_242877</name>
</gene>
<evidence type="ECO:0000313" key="2">
    <source>
        <dbReference type="EMBL" id="KLO15925.1"/>
    </source>
</evidence>
<dbReference type="InParanoid" id="A0A0H2RVA6"/>
<accession>A0A0H2RVA6</accession>
<dbReference type="AlphaFoldDB" id="A0A0H2RVA6"/>
<evidence type="ECO:0000313" key="3">
    <source>
        <dbReference type="Proteomes" id="UP000053477"/>
    </source>
</evidence>
<name>A0A0H2RVA6_9AGAM</name>
<sequence>MRSTSLYSYGRLSTVTFVDPRGKRVEIERHLCATFESFQAYLSAYYQMNTGNPLRGSEYVQSGSYFLNFENTQMLSWIFEKRYRIGDDLTRWWNKVLDERGPLRMGVVIRRINPELSPSSGRCFRCNALITENSDAKQTECIFCDMTVWEPEHGNVTTLNEEERSTFLKGLKDERRETDFYAIVKFRNIFDNVDVPPHRLRDISITTVPSNAEFDARTKLNNFCQADPLGMMGCYIYGPYRSCDPIGDSGRWICTVHGMSILI</sequence>
<dbReference type="InterPro" id="IPR054464">
    <property type="entry name" value="ULD_fung"/>
</dbReference>
<feature type="domain" description="Ubiquitin-like" evidence="1">
    <location>
        <begin position="13"/>
        <end position="71"/>
    </location>
</feature>
<keyword evidence="3" id="KW-1185">Reference proteome</keyword>
<dbReference type="EMBL" id="KQ085923">
    <property type="protein sequence ID" value="KLO15925.1"/>
    <property type="molecule type" value="Genomic_DNA"/>
</dbReference>